<dbReference type="GO" id="GO:0005783">
    <property type="term" value="C:endoplasmic reticulum"/>
    <property type="evidence" value="ECO:0007669"/>
    <property type="project" value="TreeGrafter"/>
</dbReference>
<dbReference type="CDD" id="cd14353">
    <property type="entry name" value="UBA_FAF"/>
    <property type="match status" value="1"/>
</dbReference>
<evidence type="ECO:0000313" key="5">
    <source>
        <dbReference type="Proteomes" id="UP001497497"/>
    </source>
</evidence>
<dbReference type="InterPro" id="IPR049483">
    <property type="entry name" value="FAF1_2-like_UAS"/>
</dbReference>
<name>A0AAV2ILJ8_LYMST</name>
<dbReference type="GO" id="GO:0043130">
    <property type="term" value="F:ubiquitin binding"/>
    <property type="evidence" value="ECO:0007669"/>
    <property type="project" value="TreeGrafter"/>
</dbReference>
<evidence type="ECO:0000259" key="2">
    <source>
        <dbReference type="PROSITE" id="PS50033"/>
    </source>
</evidence>
<reference evidence="4 5" key="1">
    <citation type="submission" date="2024-04" db="EMBL/GenBank/DDBJ databases">
        <authorList>
            <consortium name="Genoscope - CEA"/>
            <person name="William W."/>
        </authorList>
    </citation>
    <scope>NUCLEOTIDE SEQUENCE [LARGE SCALE GENOMIC DNA]</scope>
</reference>
<dbReference type="CDD" id="cd01771">
    <property type="entry name" value="UBX_UBXN3A"/>
    <property type="match status" value="1"/>
</dbReference>
<dbReference type="Proteomes" id="UP001497497">
    <property type="component" value="Unassembled WGS sequence"/>
</dbReference>
<dbReference type="Pfam" id="PF00789">
    <property type="entry name" value="UBX"/>
    <property type="match status" value="1"/>
</dbReference>
<feature type="compositionally biased region" description="Acidic residues" evidence="1">
    <location>
        <begin position="304"/>
        <end position="315"/>
    </location>
</feature>
<dbReference type="CDD" id="cd17129">
    <property type="entry name" value="Ubl1_FAF1"/>
    <property type="match status" value="1"/>
</dbReference>
<feature type="domain" description="Ubiquitin-like" evidence="3">
    <location>
        <begin position="119"/>
        <end position="194"/>
    </location>
</feature>
<dbReference type="SMART" id="SM00594">
    <property type="entry name" value="UAS"/>
    <property type="match status" value="1"/>
</dbReference>
<evidence type="ECO:0000313" key="4">
    <source>
        <dbReference type="EMBL" id="CAL1547158.1"/>
    </source>
</evidence>
<dbReference type="Pfam" id="PF14555">
    <property type="entry name" value="UBA_4"/>
    <property type="match status" value="1"/>
</dbReference>
<accession>A0AAV2ILJ8</accession>
<dbReference type="Pfam" id="PF21021">
    <property type="entry name" value="FAF1"/>
    <property type="match status" value="1"/>
</dbReference>
<dbReference type="InterPro" id="IPR029071">
    <property type="entry name" value="Ubiquitin-like_domsf"/>
</dbReference>
<sequence length="681" mass="77467">MAESRDQVLIDFQAVTGIDDFDLCTNILTQHDWNLERAVNSIMGFGPSDGGGFPPDEIGPSPAEGNIDDSTASLNSMGLGSERLEGLGIHLRPSDHGASDMASGPSYSSSPLNFLGRMIHFTVEYRDKNIPVVLADTETVGRIKEILETELGVPRDKQELRGLVKRKVDDSTILRDLNLPKERNLYLLTPQITNPTVNKTQSQEGEGTSQGLEGEREYTLKITFKHDSKYRNFSLKFDCNKTIREVKQNLFTLTDVPVRHQVWTGWTKPVSDQDKLFNCGLHYPSHDLEVTRSDISHTSKPQDADEMEVDTDEEDDNALEHYSLDDDLFSQDELNSSRRLQQLMPDGIDNDKTALEHFTKEFANRYGECHPHFFIGSLDDAIQESLVVKATDRKLLAVYLHHDSSIFANVFCSQLLCAEGIVNYLSVHFVTWAWDLTSTENSKRFVQAATRHFGSVAATQMRSYSADQLPSLLLISRAKATNEVIDVIQGHVTLDEMMTRLIHAVEVFQEQKQADINEEKEREARERIKQEQDAAYQESLAADRKKAEAQKVEDDKRREEQERQIEEQKKYENQKKEAELIKQAISKSIANTVPDEPPESSLSRVCSLRFRVPHGQILTRRFLAENNLGDLLNFLTSMGFHKEDYKVITTFPRRDLSSMDTSYSLETLKLYPQETLILEER</sequence>
<proteinExistence type="predicted"/>
<dbReference type="PROSITE" id="PS50033">
    <property type="entry name" value="UBX"/>
    <property type="match status" value="1"/>
</dbReference>
<evidence type="ECO:0008006" key="6">
    <source>
        <dbReference type="Google" id="ProtNLM"/>
    </source>
</evidence>
<dbReference type="EMBL" id="CAXITT010000909">
    <property type="protein sequence ID" value="CAL1547158.1"/>
    <property type="molecule type" value="Genomic_DNA"/>
</dbReference>
<feature type="compositionally biased region" description="Basic and acidic residues" evidence="1">
    <location>
        <begin position="292"/>
        <end position="303"/>
    </location>
</feature>
<dbReference type="SUPFAM" id="SSF52833">
    <property type="entry name" value="Thioredoxin-like"/>
    <property type="match status" value="1"/>
</dbReference>
<dbReference type="PROSITE" id="PS50053">
    <property type="entry name" value="UBIQUITIN_2"/>
    <property type="match status" value="1"/>
</dbReference>
<evidence type="ECO:0000256" key="1">
    <source>
        <dbReference type="SAM" id="MobiDB-lite"/>
    </source>
</evidence>
<dbReference type="Gene3D" id="3.10.20.90">
    <property type="entry name" value="Phosphatidylinositol 3-kinase Catalytic Subunit, Chain A, domain 1"/>
    <property type="match status" value="3"/>
</dbReference>
<dbReference type="Gene3D" id="1.10.8.10">
    <property type="entry name" value="DNA helicase RuvA subunit, C-terminal domain"/>
    <property type="match status" value="1"/>
</dbReference>
<dbReference type="InterPro" id="IPR006577">
    <property type="entry name" value="UAS"/>
</dbReference>
<feature type="region of interest" description="Disordered" evidence="1">
    <location>
        <begin position="516"/>
        <end position="573"/>
    </location>
</feature>
<dbReference type="InterPro" id="IPR033043">
    <property type="entry name" value="FAF1-like_UBX"/>
</dbReference>
<evidence type="ECO:0000259" key="3">
    <source>
        <dbReference type="PROSITE" id="PS50053"/>
    </source>
</evidence>
<feature type="region of interest" description="Disordered" evidence="1">
    <location>
        <begin position="292"/>
        <end position="315"/>
    </location>
</feature>
<dbReference type="InterPro" id="IPR036249">
    <property type="entry name" value="Thioredoxin-like_sf"/>
</dbReference>
<dbReference type="AlphaFoldDB" id="A0AAV2ILJ8"/>
<dbReference type="GO" id="GO:0005634">
    <property type="term" value="C:nucleus"/>
    <property type="evidence" value="ECO:0007669"/>
    <property type="project" value="TreeGrafter"/>
</dbReference>
<protein>
    <recommendedName>
        <fullName evidence="6">FAS-associated factor 1</fullName>
    </recommendedName>
</protein>
<dbReference type="InterPro" id="IPR000626">
    <property type="entry name" value="Ubiquitin-like_dom"/>
</dbReference>
<feature type="compositionally biased region" description="Basic and acidic residues" evidence="1">
    <location>
        <begin position="516"/>
        <end position="532"/>
    </location>
</feature>
<dbReference type="InterPro" id="IPR050730">
    <property type="entry name" value="UBX_domain-protein"/>
</dbReference>
<dbReference type="SMART" id="SM00166">
    <property type="entry name" value="UBX"/>
    <property type="match status" value="1"/>
</dbReference>
<feature type="domain" description="UBX" evidence="2">
    <location>
        <begin position="601"/>
        <end position="678"/>
    </location>
</feature>
<gene>
    <name evidence="4" type="ORF">GSLYS_00020483001</name>
</gene>
<keyword evidence="5" id="KW-1185">Reference proteome</keyword>
<dbReference type="PANTHER" id="PTHR23322">
    <property type="entry name" value="FAS-ASSOCIATED PROTEIN"/>
    <property type="match status" value="1"/>
</dbReference>
<dbReference type="InterPro" id="IPR001012">
    <property type="entry name" value="UBX_dom"/>
</dbReference>
<comment type="caution">
    <text evidence="4">The sequence shown here is derived from an EMBL/GenBank/DDBJ whole genome shotgun (WGS) entry which is preliminary data.</text>
</comment>
<organism evidence="4 5">
    <name type="scientific">Lymnaea stagnalis</name>
    <name type="common">Great pond snail</name>
    <name type="synonym">Helix stagnalis</name>
    <dbReference type="NCBI Taxonomy" id="6523"/>
    <lineage>
        <taxon>Eukaryota</taxon>
        <taxon>Metazoa</taxon>
        <taxon>Spiralia</taxon>
        <taxon>Lophotrochozoa</taxon>
        <taxon>Mollusca</taxon>
        <taxon>Gastropoda</taxon>
        <taxon>Heterobranchia</taxon>
        <taxon>Euthyneura</taxon>
        <taxon>Panpulmonata</taxon>
        <taxon>Hygrophila</taxon>
        <taxon>Lymnaeoidea</taxon>
        <taxon>Lymnaeidae</taxon>
        <taxon>Lymnaea</taxon>
    </lineage>
</organism>
<feature type="compositionally biased region" description="Basic and acidic residues" evidence="1">
    <location>
        <begin position="541"/>
        <end position="573"/>
    </location>
</feature>
<dbReference type="Gene3D" id="3.40.30.10">
    <property type="entry name" value="Glutaredoxin"/>
    <property type="match status" value="1"/>
</dbReference>
<dbReference type="PANTHER" id="PTHR23322:SF96">
    <property type="entry name" value="FAS-ASSOCIATED FACTOR 1"/>
    <property type="match status" value="1"/>
</dbReference>
<dbReference type="SUPFAM" id="SSF54236">
    <property type="entry name" value="Ubiquitin-like"/>
    <property type="match status" value="3"/>
</dbReference>
<dbReference type="GO" id="GO:0036503">
    <property type="term" value="P:ERAD pathway"/>
    <property type="evidence" value="ECO:0007669"/>
    <property type="project" value="TreeGrafter"/>
</dbReference>